<keyword evidence="6" id="KW-1185">Reference proteome</keyword>
<accession>A0A1B7TCS8</accession>
<keyword evidence="1" id="KW-0479">Metal-binding</keyword>
<comment type="caution">
    <text evidence="5">The sequence shown here is derived from an EMBL/GenBank/DDBJ whole genome shotgun (WGS) entry which is preliminary data.</text>
</comment>
<dbReference type="SUPFAM" id="SSF88723">
    <property type="entry name" value="PIN domain-like"/>
    <property type="match status" value="1"/>
</dbReference>
<name>A0A1B7TCS8_9ASCO</name>
<keyword evidence="3" id="KW-0460">Magnesium</keyword>
<dbReference type="SMART" id="SM00484">
    <property type="entry name" value="XPGI"/>
    <property type="match status" value="1"/>
</dbReference>
<dbReference type="PRINTS" id="PR00853">
    <property type="entry name" value="XPGRADSUPER"/>
</dbReference>
<dbReference type="GO" id="GO:0006974">
    <property type="term" value="P:DNA damage response"/>
    <property type="evidence" value="ECO:0007669"/>
    <property type="project" value="UniProtKB-ARBA"/>
</dbReference>
<protein>
    <submittedName>
        <fullName evidence="5">PIN domain-like protein</fullName>
    </submittedName>
</protein>
<proteinExistence type="predicted"/>
<evidence type="ECO:0000313" key="5">
    <source>
        <dbReference type="EMBL" id="OBA26485.1"/>
    </source>
</evidence>
<dbReference type="InterPro" id="IPR006084">
    <property type="entry name" value="XPG/Rad2"/>
</dbReference>
<dbReference type="EMBL" id="LXPE01000017">
    <property type="protein sequence ID" value="OBA26485.1"/>
    <property type="molecule type" value="Genomic_DNA"/>
</dbReference>
<dbReference type="GO" id="GO:0017108">
    <property type="term" value="F:5'-flap endonuclease activity"/>
    <property type="evidence" value="ECO:0007669"/>
    <property type="project" value="TreeGrafter"/>
</dbReference>
<keyword evidence="2" id="KW-0378">Hydrolase</keyword>
<gene>
    <name evidence="5" type="ORF">HANVADRAFT_62800</name>
</gene>
<organism evidence="5 6">
    <name type="scientific">Hanseniaspora valbyensis NRRL Y-1626</name>
    <dbReference type="NCBI Taxonomy" id="766949"/>
    <lineage>
        <taxon>Eukaryota</taxon>
        <taxon>Fungi</taxon>
        <taxon>Dikarya</taxon>
        <taxon>Ascomycota</taxon>
        <taxon>Saccharomycotina</taxon>
        <taxon>Saccharomycetes</taxon>
        <taxon>Saccharomycodales</taxon>
        <taxon>Saccharomycodaceae</taxon>
        <taxon>Hanseniaspora</taxon>
    </lineage>
</organism>
<dbReference type="InterPro" id="IPR006086">
    <property type="entry name" value="XPG-I_dom"/>
</dbReference>
<evidence type="ECO:0000259" key="4">
    <source>
        <dbReference type="SMART" id="SM00484"/>
    </source>
</evidence>
<dbReference type="InterPro" id="IPR029060">
    <property type="entry name" value="PIN-like_dom_sf"/>
</dbReference>
<evidence type="ECO:0000256" key="1">
    <source>
        <dbReference type="ARBA" id="ARBA00022723"/>
    </source>
</evidence>
<keyword evidence="2" id="KW-0540">Nuclease</keyword>
<dbReference type="Proteomes" id="UP000092321">
    <property type="component" value="Unassembled WGS sequence"/>
</dbReference>
<feature type="domain" description="XPG-I" evidence="4">
    <location>
        <begin position="138"/>
        <end position="214"/>
    </location>
</feature>
<dbReference type="OrthoDB" id="2959108at2759"/>
<dbReference type="AlphaFoldDB" id="A0A1B7TCS8"/>
<reference evidence="6" key="1">
    <citation type="journal article" date="2016" name="Proc. Natl. Acad. Sci. U.S.A.">
        <title>Comparative genomics of biotechnologically important yeasts.</title>
        <authorList>
            <person name="Riley R."/>
            <person name="Haridas S."/>
            <person name="Wolfe K.H."/>
            <person name="Lopes M.R."/>
            <person name="Hittinger C.T."/>
            <person name="Goeker M."/>
            <person name="Salamov A.A."/>
            <person name="Wisecaver J.H."/>
            <person name="Long T.M."/>
            <person name="Calvey C.H."/>
            <person name="Aerts A.L."/>
            <person name="Barry K.W."/>
            <person name="Choi C."/>
            <person name="Clum A."/>
            <person name="Coughlan A.Y."/>
            <person name="Deshpande S."/>
            <person name="Douglass A.P."/>
            <person name="Hanson S.J."/>
            <person name="Klenk H.-P."/>
            <person name="LaButti K.M."/>
            <person name="Lapidus A."/>
            <person name="Lindquist E.A."/>
            <person name="Lipzen A.M."/>
            <person name="Meier-Kolthoff J.P."/>
            <person name="Ohm R.A."/>
            <person name="Otillar R.P."/>
            <person name="Pangilinan J.L."/>
            <person name="Peng Y."/>
            <person name="Rokas A."/>
            <person name="Rosa C.A."/>
            <person name="Scheuner C."/>
            <person name="Sibirny A.A."/>
            <person name="Slot J.C."/>
            <person name="Stielow J.B."/>
            <person name="Sun H."/>
            <person name="Kurtzman C.P."/>
            <person name="Blackwell M."/>
            <person name="Grigoriev I.V."/>
            <person name="Jeffries T.W."/>
        </authorList>
    </citation>
    <scope>NUCLEOTIDE SEQUENCE [LARGE SCALE GENOMIC DNA]</scope>
    <source>
        <strain evidence="6">NRRL Y-1626</strain>
    </source>
</reference>
<dbReference type="Gene3D" id="3.40.50.1010">
    <property type="entry name" value="5'-nuclease"/>
    <property type="match status" value="1"/>
</dbReference>
<dbReference type="GO" id="GO:0046872">
    <property type="term" value="F:metal ion binding"/>
    <property type="evidence" value="ECO:0007669"/>
    <property type="project" value="UniProtKB-KW"/>
</dbReference>
<evidence type="ECO:0000256" key="2">
    <source>
        <dbReference type="ARBA" id="ARBA00022759"/>
    </source>
</evidence>
<dbReference type="PANTHER" id="PTHR11081">
    <property type="entry name" value="FLAP ENDONUCLEASE FAMILY MEMBER"/>
    <property type="match status" value="1"/>
</dbReference>
<evidence type="ECO:0000256" key="3">
    <source>
        <dbReference type="ARBA" id="ARBA00022842"/>
    </source>
</evidence>
<sequence>MGVDSLFDLISETKKTHVKKLYRKKVAIDLEHTIERASNKFQPNSKENLQVVFKQILQLNFATDGIIVILDGLFKPHKLRHQKVNINKSSTQDSLEIIFKEYNSHKKTHIHDKKTGCISSAIHNKVSKRYSEIVKFLDMLGINYFFNCSEAELLCSQLNRSNVVNFVVSEDSDVLIFGGTSIMRNYINLSNKNKFDDANYEYDYLEVSEDKFGFFLVAALLQGGDYAAGVEGVGIGRIKKLYKSPEFIKICSQLINIKNDIQFEDQYNEWVLQCKTFIKKNGSEIFSKKNSIVKNIDSIKFPAAVEVYKYRFTPSLDVQKLCLNITSSKTSKIYENPEDMKYFLKIFSKNQLLQLGLIENMKKELFNSKNGEWLQKFKIIKEYDSDDKDGPGYFIRYKNFFIQGCVLEEETEPEEEENLSQDQVTYNLAGTFLPSPKKRIRLSPTRQQKKEFPYEIRLTKERVWDDLWPMVEEWDLRKETEQRERESPKKKLKLSPIKQTSTLFSLAKSPIRKKIDTNDDCFKLLEKSLEEKRSLEAFLDSEQSDADSSIEIINITKLSGKKSNGKDLRTKNNYKNDILDLVKKKQNTYHYEKLDLNTSTLLKDLKTEEISSDDSDIIVLSD</sequence>
<keyword evidence="2" id="KW-0255">Endonuclease</keyword>
<evidence type="ECO:0000313" key="6">
    <source>
        <dbReference type="Proteomes" id="UP000092321"/>
    </source>
</evidence>
<dbReference type="PANTHER" id="PTHR11081:SF9">
    <property type="entry name" value="FLAP ENDONUCLEASE 1"/>
    <property type="match status" value="1"/>
</dbReference>
<dbReference type="Pfam" id="PF00867">
    <property type="entry name" value="XPG_I"/>
    <property type="match status" value="1"/>
</dbReference>